<protein>
    <submittedName>
        <fullName evidence="2">Fibrillarin-like rRNA methylase</fullName>
    </submittedName>
</protein>
<dbReference type="Pfam" id="PF08241">
    <property type="entry name" value="Methyltransf_11"/>
    <property type="match status" value="1"/>
</dbReference>
<keyword evidence="3" id="KW-1185">Reference proteome</keyword>
<feature type="domain" description="Methyltransferase type 11" evidence="1">
    <location>
        <begin position="33"/>
        <end position="136"/>
    </location>
</feature>
<dbReference type="InterPro" id="IPR013216">
    <property type="entry name" value="Methyltransf_11"/>
</dbReference>
<name>A0A0M4D9R8_9BACT</name>
<evidence type="ECO:0000313" key="2">
    <source>
        <dbReference type="EMBL" id="ALC16742.1"/>
    </source>
</evidence>
<dbReference type="SUPFAM" id="SSF53335">
    <property type="entry name" value="S-adenosyl-L-methionine-dependent methyltransferases"/>
    <property type="match status" value="1"/>
</dbReference>
<dbReference type="Gene3D" id="3.40.50.150">
    <property type="entry name" value="Vaccinia Virus protein VP39"/>
    <property type="match status" value="1"/>
</dbReference>
<sequence>MSHPIAAGKSSFDLVDAELVLNELRLQPDTVLLDLACGVGNYALASAPFIGPAGAIHAFDLWPEGIAALQESARSLGLEQVQARVADVSKRLPLADGSVDVALLATVLHDLVEVGVAEGALREAARVLRSGGRLVVIEFDKVESRPGPPADIRLSPEEVETLTAPFGFHPERRIKVGDHLYLLILVRQS</sequence>
<dbReference type="OrthoDB" id="5405545at2"/>
<dbReference type="STRING" id="1603606.DSOUD_1973"/>
<evidence type="ECO:0000259" key="1">
    <source>
        <dbReference type="Pfam" id="PF08241"/>
    </source>
</evidence>
<evidence type="ECO:0000313" key="3">
    <source>
        <dbReference type="Proteomes" id="UP000057158"/>
    </source>
</evidence>
<dbReference type="EMBL" id="CP010802">
    <property type="protein sequence ID" value="ALC16742.1"/>
    <property type="molecule type" value="Genomic_DNA"/>
</dbReference>
<proteinExistence type="predicted"/>
<gene>
    <name evidence="2" type="ORF">DSOUD_1973</name>
</gene>
<dbReference type="CDD" id="cd02440">
    <property type="entry name" value="AdoMet_MTases"/>
    <property type="match status" value="1"/>
</dbReference>
<dbReference type="GO" id="GO:0008168">
    <property type="term" value="F:methyltransferase activity"/>
    <property type="evidence" value="ECO:0007669"/>
    <property type="project" value="UniProtKB-KW"/>
</dbReference>
<keyword evidence="2" id="KW-0808">Transferase</keyword>
<dbReference type="InterPro" id="IPR050508">
    <property type="entry name" value="Methyltransf_Superfamily"/>
</dbReference>
<accession>A0A0M4D9R8</accession>
<dbReference type="RefSeq" id="WP_053550810.1">
    <property type="nucleotide sequence ID" value="NZ_CP010802.1"/>
</dbReference>
<dbReference type="Proteomes" id="UP000057158">
    <property type="component" value="Chromosome"/>
</dbReference>
<dbReference type="InterPro" id="IPR029063">
    <property type="entry name" value="SAM-dependent_MTases_sf"/>
</dbReference>
<dbReference type="GO" id="GO:0032259">
    <property type="term" value="P:methylation"/>
    <property type="evidence" value="ECO:0007669"/>
    <property type="project" value="UniProtKB-KW"/>
</dbReference>
<dbReference type="AlphaFoldDB" id="A0A0M4D9R8"/>
<dbReference type="PATRIC" id="fig|1603606.3.peg.2132"/>
<dbReference type="PANTHER" id="PTHR42912">
    <property type="entry name" value="METHYLTRANSFERASE"/>
    <property type="match status" value="1"/>
</dbReference>
<dbReference type="KEGG" id="des:DSOUD_1973"/>
<reference evidence="2 3" key="1">
    <citation type="submission" date="2015-07" db="EMBL/GenBank/DDBJ databases">
        <title>Isolation and Genomic Characterization of a Novel Halophilic Metal-Reducing Deltaproteobacterium from the Deep Subsurface.</title>
        <authorList>
            <person name="Badalamenti J.P."/>
            <person name="Summers Z.M."/>
            <person name="Gralnick J.A."/>
            <person name="Bond D.R."/>
        </authorList>
    </citation>
    <scope>NUCLEOTIDE SEQUENCE [LARGE SCALE GENOMIC DNA]</scope>
    <source>
        <strain evidence="2 3">WTL</strain>
    </source>
</reference>
<organism evidence="2 3">
    <name type="scientific">Desulfuromonas soudanensis</name>
    <dbReference type="NCBI Taxonomy" id="1603606"/>
    <lineage>
        <taxon>Bacteria</taxon>
        <taxon>Pseudomonadati</taxon>
        <taxon>Thermodesulfobacteriota</taxon>
        <taxon>Desulfuromonadia</taxon>
        <taxon>Desulfuromonadales</taxon>
        <taxon>Desulfuromonadaceae</taxon>
        <taxon>Desulfuromonas</taxon>
    </lineage>
</organism>
<keyword evidence="2" id="KW-0489">Methyltransferase</keyword>